<dbReference type="Pfam" id="PF07238">
    <property type="entry name" value="PilZ"/>
    <property type="match status" value="1"/>
</dbReference>
<feature type="domain" description="Response regulatory" evidence="3">
    <location>
        <begin position="5"/>
        <end position="121"/>
    </location>
</feature>
<evidence type="ECO:0000313" key="5">
    <source>
        <dbReference type="Proteomes" id="UP000243205"/>
    </source>
</evidence>
<dbReference type="Pfam" id="PF00072">
    <property type="entry name" value="Response_reg"/>
    <property type="match status" value="1"/>
</dbReference>
<evidence type="ECO:0000259" key="3">
    <source>
        <dbReference type="PROSITE" id="PS50110"/>
    </source>
</evidence>
<protein>
    <submittedName>
        <fullName evidence="4">Response regulator receiver domain-containing protein</fullName>
    </submittedName>
</protein>
<proteinExistence type="predicted"/>
<dbReference type="InterPro" id="IPR050595">
    <property type="entry name" value="Bact_response_regulator"/>
</dbReference>
<dbReference type="EMBL" id="FNAQ01000001">
    <property type="protein sequence ID" value="SDD74930.1"/>
    <property type="molecule type" value="Genomic_DNA"/>
</dbReference>
<sequence length="243" mass="27079">MSGHLILVSAEIQALLQFNQDFSRREGFELLVGNDGEDILRQARTRRPDIIFVAPQLSCQNPTCICRQLKEDDQLHGIPVVAVIDGNDPDERRHCIAARPDDVLFKPINQHLFLATARRTLGLAHRAFYRLQTSLIVQFGPARDQLRAACAYNLSSGGIFIATETPPSLNSSLCVLLDLPTGREPILCQAIVTWINDRDQPARPEIPAGIGLQFLSLNLSELFAIRDYIACHEQDHEGSGRPH</sequence>
<organism evidence="4 5">
    <name type="scientific">Desulfuromonas thiophila</name>
    <dbReference type="NCBI Taxonomy" id="57664"/>
    <lineage>
        <taxon>Bacteria</taxon>
        <taxon>Pseudomonadati</taxon>
        <taxon>Thermodesulfobacteriota</taxon>
        <taxon>Desulfuromonadia</taxon>
        <taxon>Desulfuromonadales</taxon>
        <taxon>Desulfuromonadaceae</taxon>
        <taxon>Desulfuromonas</taxon>
    </lineage>
</organism>
<accession>A0A1G6X9N2</accession>
<dbReference type="OrthoDB" id="5387333at2"/>
<dbReference type="Gene3D" id="2.40.10.220">
    <property type="entry name" value="predicted glycosyltransferase like domains"/>
    <property type="match status" value="1"/>
</dbReference>
<name>A0A1G6X9N2_9BACT</name>
<dbReference type="PROSITE" id="PS50110">
    <property type="entry name" value="RESPONSE_REGULATORY"/>
    <property type="match status" value="1"/>
</dbReference>
<evidence type="ECO:0000313" key="4">
    <source>
        <dbReference type="EMBL" id="SDD74930.1"/>
    </source>
</evidence>
<dbReference type="Gene3D" id="3.40.50.2300">
    <property type="match status" value="1"/>
</dbReference>
<dbReference type="GO" id="GO:0035438">
    <property type="term" value="F:cyclic-di-GMP binding"/>
    <property type="evidence" value="ECO:0007669"/>
    <property type="project" value="InterPro"/>
</dbReference>
<dbReference type="RefSeq" id="WP_092075342.1">
    <property type="nucleotide sequence ID" value="NZ_CALFZY010000006.1"/>
</dbReference>
<keyword evidence="5" id="KW-1185">Reference proteome</keyword>
<dbReference type="AlphaFoldDB" id="A0A1G6X9N2"/>
<dbReference type="SUPFAM" id="SSF52172">
    <property type="entry name" value="CheY-like"/>
    <property type="match status" value="1"/>
</dbReference>
<dbReference type="PANTHER" id="PTHR44591">
    <property type="entry name" value="STRESS RESPONSE REGULATOR PROTEIN 1"/>
    <property type="match status" value="1"/>
</dbReference>
<dbReference type="InterPro" id="IPR011006">
    <property type="entry name" value="CheY-like_superfamily"/>
</dbReference>
<dbReference type="InterPro" id="IPR001789">
    <property type="entry name" value="Sig_transdc_resp-reg_receiver"/>
</dbReference>
<dbReference type="InterPro" id="IPR009875">
    <property type="entry name" value="PilZ_domain"/>
</dbReference>
<gene>
    <name evidence="4" type="ORF">SAMN05661003_101191</name>
</gene>
<evidence type="ECO:0000256" key="2">
    <source>
        <dbReference type="PROSITE-ProRule" id="PRU00169"/>
    </source>
</evidence>
<evidence type="ECO:0000256" key="1">
    <source>
        <dbReference type="ARBA" id="ARBA00022553"/>
    </source>
</evidence>
<reference evidence="5" key="1">
    <citation type="submission" date="2016-10" db="EMBL/GenBank/DDBJ databases">
        <authorList>
            <person name="Varghese N."/>
            <person name="Submissions S."/>
        </authorList>
    </citation>
    <scope>NUCLEOTIDE SEQUENCE [LARGE SCALE GENOMIC DNA]</scope>
    <source>
        <strain evidence="5">DSM 8987</strain>
    </source>
</reference>
<dbReference type="SMART" id="SM00448">
    <property type="entry name" value="REC"/>
    <property type="match status" value="1"/>
</dbReference>
<comment type="caution">
    <text evidence="2">Lacks conserved residue(s) required for the propagation of feature annotation.</text>
</comment>
<dbReference type="GO" id="GO:0000160">
    <property type="term" value="P:phosphorelay signal transduction system"/>
    <property type="evidence" value="ECO:0007669"/>
    <property type="project" value="InterPro"/>
</dbReference>
<keyword evidence="1" id="KW-0597">Phosphoprotein</keyword>
<dbReference type="PANTHER" id="PTHR44591:SF23">
    <property type="entry name" value="CHEY SUBFAMILY"/>
    <property type="match status" value="1"/>
</dbReference>
<dbReference type="STRING" id="57664.SAMN05661003_101191"/>
<dbReference type="SUPFAM" id="SSF141371">
    <property type="entry name" value="PilZ domain-like"/>
    <property type="match status" value="1"/>
</dbReference>
<dbReference type="Proteomes" id="UP000243205">
    <property type="component" value="Unassembled WGS sequence"/>
</dbReference>